<dbReference type="EC" id="5.3.1.9" evidence="7"/>
<keyword evidence="5 7" id="KW-0413">Isomerase</keyword>
<dbReference type="InterPro" id="IPR035482">
    <property type="entry name" value="SIS_PGI_2"/>
</dbReference>
<proteinExistence type="inferred from homology"/>
<dbReference type="InterPro" id="IPR018189">
    <property type="entry name" value="Phosphoglucose_isomerase_CS"/>
</dbReference>
<dbReference type="GO" id="GO:0097367">
    <property type="term" value="F:carbohydrate derivative binding"/>
    <property type="evidence" value="ECO:0007669"/>
    <property type="project" value="InterPro"/>
</dbReference>
<gene>
    <name evidence="7 9" type="primary">pgi</name>
    <name evidence="9" type="ORF">HCT48_06245</name>
</gene>
<evidence type="ECO:0000256" key="7">
    <source>
        <dbReference type="HAMAP-Rule" id="MF_00473"/>
    </source>
</evidence>
<dbReference type="InterPro" id="IPR001672">
    <property type="entry name" value="G6P_Isomerase"/>
</dbReference>
<feature type="active site" description="Proton donor" evidence="7">
    <location>
        <position position="351"/>
    </location>
</feature>
<keyword evidence="10" id="KW-1185">Reference proteome</keyword>
<dbReference type="AlphaFoldDB" id="A0A968GIY7"/>
<comment type="subcellular location">
    <subcellularLocation>
        <location evidence="7">Cytoplasm</location>
    </subcellularLocation>
</comment>
<evidence type="ECO:0000256" key="4">
    <source>
        <dbReference type="ARBA" id="ARBA00023152"/>
    </source>
</evidence>
<keyword evidence="3 7" id="KW-0312">Gluconeogenesis</keyword>
<evidence type="ECO:0000256" key="2">
    <source>
        <dbReference type="ARBA" id="ARBA00006604"/>
    </source>
</evidence>
<comment type="pathway">
    <text evidence="1 7 8">Carbohydrate degradation; glycolysis; D-glyceraldehyde 3-phosphate and glycerone phosphate from D-glucose: step 2/4.</text>
</comment>
<evidence type="ECO:0000256" key="5">
    <source>
        <dbReference type="ARBA" id="ARBA00023235"/>
    </source>
</evidence>
<dbReference type="Gene3D" id="1.10.1390.10">
    <property type="match status" value="1"/>
</dbReference>
<comment type="function">
    <text evidence="7">Catalyzes the reversible isomerization of glucose-6-phosphate to fructose-6-phosphate.</text>
</comment>
<dbReference type="PRINTS" id="PR00662">
    <property type="entry name" value="G6PISOMERASE"/>
</dbReference>
<dbReference type="HAMAP" id="MF_00473">
    <property type="entry name" value="G6P_isomerase"/>
    <property type="match status" value="1"/>
</dbReference>
<comment type="caution">
    <text evidence="9">The sequence shown here is derived from an EMBL/GenBank/DDBJ whole genome shotgun (WGS) entry which is preliminary data.</text>
</comment>
<evidence type="ECO:0000313" key="10">
    <source>
        <dbReference type="Proteomes" id="UP000778951"/>
    </source>
</evidence>
<name>A0A968GIY7_9SPIO</name>
<dbReference type="Gene3D" id="3.40.50.10490">
    <property type="entry name" value="Glucose-6-phosphate isomerase like protein, domain 1"/>
    <property type="match status" value="2"/>
</dbReference>
<protein>
    <recommendedName>
        <fullName evidence="7">Glucose-6-phosphate isomerase</fullName>
        <shortName evidence="7">GPI</shortName>
        <ecNumber evidence="7">5.3.1.9</ecNumber>
    </recommendedName>
    <alternativeName>
        <fullName evidence="7">Phosphoglucose isomerase</fullName>
        <shortName evidence="7">PGI</shortName>
    </alternativeName>
    <alternativeName>
        <fullName evidence="7">Phosphohexose isomerase</fullName>
        <shortName evidence="7">PHI</shortName>
    </alternativeName>
</protein>
<dbReference type="InterPro" id="IPR023096">
    <property type="entry name" value="G6P_Isomerase_C"/>
</dbReference>
<dbReference type="Pfam" id="PF00342">
    <property type="entry name" value="PGI"/>
    <property type="match status" value="1"/>
</dbReference>
<dbReference type="InterPro" id="IPR046348">
    <property type="entry name" value="SIS_dom_sf"/>
</dbReference>
<dbReference type="InterPro" id="IPR035476">
    <property type="entry name" value="SIS_PGI_1"/>
</dbReference>
<reference evidence="9" key="1">
    <citation type="submission" date="2020-03" db="EMBL/GenBank/DDBJ databases">
        <title>Spirochaetal bacteria isolated from arthropods constitute a novel genus Entomospira genus novum within the order Spirochaetales.</title>
        <authorList>
            <person name="Grana-Miraglia L."/>
            <person name="Sikutova S."/>
            <person name="Fingerle V."/>
            <person name="Sing A."/>
            <person name="Castillo-Ramirez S."/>
            <person name="Margos G."/>
            <person name="Rudolf I."/>
        </authorList>
    </citation>
    <scope>NUCLEOTIDE SEQUENCE</scope>
    <source>
        <strain evidence="9">BR149</strain>
    </source>
</reference>
<evidence type="ECO:0000256" key="8">
    <source>
        <dbReference type="RuleBase" id="RU000612"/>
    </source>
</evidence>
<sequence length="522" mass="57228">MIRYQNLDQTKGFSQLKELAIPSVVEHFTKENLESQSIRAGADLTFNYAGKGINQALLSALQALADEQQVIDKYELLLSGEMMNTGEKRKVLHHLTRAQQAGEVLFHNENLRHFYQQQQKRFSDFANKVHTGEILGSTGKKITTVVQVGIGGSDLGPRALYLALQNLYLSKLEAKFISNVDPDDAAIIIDSCDLERTLFILVSKSGTTQETLANRNFVLEAAAKQQILNFIPNKHMVCVTSQTSPLAKDDSYLVSFFIDDFIGGRYSSTSAVGGVVLSLAFGSDVFDELLEGAADADAHARHRDIAQNAALMDALIGLYERNIKGYPSTAILPYSQALSRFPAHLQQLDMESNGKSVNRDAQLISYSTGPTIFGEPGTNGQHSFYQLLHQGTDIIPLQFIGFSRSQCAVDYDFEGSTSQTKLNANLAAQISAFVLGKSEPSNLNKNFAGGRPASLLYAPQLSARTLGALLAHYENKVMFQGFLWNLNSFDQEGVQLGKVLANEILSNKADATIMHLFGLLEG</sequence>
<organism evidence="9 10">
    <name type="scientific">Entomospira culicis</name>
    <dbReference type="NCBI Taxonomy" id="2719989"/>
    <lineage>
        <taxon>Bacteria</taxon>
        <taxon>Pseudomonadati</taxon>
        <taxon>Spirochaetota</taxon>
        <taxon>Spirochaetia</taxon>
        <taxon>Spirochaetales</taxon>
        <taxon>Spirochaetaceae</taxon>
        <taxon>Entomospira</taxon>
    </lineage>
</organism>
<dbReference type="GO" id="GO:0048029">
    <property type="term" value="F:monosaccharide binding"/>
    <property type="evidence" value="ECO:0007669"/>
    <property type="project" value="TreeGrafter"/>
</dbReference>
<evidence type="ECO:0000313" key="9">
    <source>
        <dbReference type="EMBL" id="NIZ69809.1"/>
    </source>
</evidence>
<dbReference type="GO" id="GO:0006094">
    <property type="term" value="P:gluconeogenesis"/>
    <property type="evidence" value="ECO:0007669"/>
    <property type="project" value="UniProtKB-UniRule"/>
</dbReference>
<dbReference type="PROSITE" id="PS51463">
    <property type="entry name" value="P_GLUCOSE_ISOMERASE_3"/>
    <property type="match status" value="1"/>
</dbReference>
<comment type="catalytic activity">
    <reaction evidence="6 7 8">
        <text>alpha-D-glucose 6-phosphate = beta-D-fructose 6-phosphate</text>
        <dbReference type="Rhea" id="RHEA:11816"/>
        <dbReference type="ChEBI" id="CHEBI:57634"/>
        <dbReference type="ChEBI" id="CHEBI:58225"/>
        <dbReference type="EC" id="5.3.1.9"/>
    </reaction>
</comment>
<dbReference type="PANTHER" id="PTHR11469:SF1">
    <property type="entry name" value="GLUCOSE-6-PHOSPHATE ISOMERASE"/>
    <property type="match status" value="1"/>
</dbReference>
<keyword evidence="4 7" id="KW-0324">Glycolysis</keyword>
<dbReference type="Proteomes" id="UP000778951">
    <property type="component" value="Unassembled WGS sequence"/>
</dbReference>
<dbReference type="GO" id="GO:0004347">
    <property type="term" value="F:glucose-6-phosphate isomerase activity"/>
    <property type="evidence" value="ECO:0007669"/>
    <property type="project" value="UniProtKB-UniRule"/>
</dbReference>
<evidence type="ECO:0000256" key="1">
    <source>
        <dbReference type="ARBA" id="ARBA00004926"/>
    </source>
</evidence>
<keyword evidence="7" id="KW-0963">Cytoplasm</keyword>
<dbReference type="PANTHER" id="PTHR11469">
    <property type="entry name" value="GLUCOSE-6-PHOSPHATE ISOMERASE"/>
    <property type="match status" value="1"/>
</dbReference>
<comment type="similarity">
    <text evidence="2 7 8">Belongs to the GPI family.</text>
</comment>
<feature type="active site" evidence="7">
    <location>
        <position position="382"/>
    </location>
</feature>
<evidence type="ECO:0000256" key="6">
    <source>
        <dbReference type="ARBA" id="ARBA00029321"/>
    </source>
</evidence>
<evidence type="ECO:0000256" key="3">
    <source>
        <dbReference type="ARBA" id="ARBA00022432"/>
    </source>
</evidence>
<dbReference type="EMBL" id="JAATLM010000001">
    <property type="protein sequence ID" value="NIZ69809.1"/>
    <property type="molecule type" value="Genomic_DNA"/>
</dbReference>
<accession>A0A968GIY7</accession>
<dbReference type="GO" id="GO:0006096">
    <property type="term" value="P:glycolytic process"/>
    <property type="evidence" value="ECO:0007669"/>
    <property type="project" value="UniProtKB-UniRule"/>
</dbReference>
<dbReference type="CDD" id="cd05015">
    <property type="entry name" value="SIS_PGI_1"/>
    <property type="match status" value="1"/>
</dbReference>
<dbReference type="GO" id="GO:0051156">
    <property type="term" value="P:glucose 6-phosphate metabolic process"/>
    <property type="evidence" value="ECO:0007669"/>
    <property type="project" value="TreeGrafter"/>
</dbReference>
<dbReference type="GO" id="GO:0005829">
    <property type="term" value="C:cytosol"/>
    <property type="evidence" value="ECO:0007669"/>
    <property type="project" value="TreeGrafter"/>
</dbReference>
<dbReference type="PROSITE" id="PS00765">
    <property type="entry name" value="P_GLUCOSE_ISOMERASE_1"/>
    <property type="match status" value="1"/>
</dbReference>
<dbReference type="SUPFAM" id="SSF53697">
    <property type="entry name" value="SIS domain"/>
    <property type="match status" value="1"/>
</dbReference>
<feature type="active site" evidence="7">
    <location>
        <position position="498"/>
    </location>
</feature>
<dbReference type="CDD" id="cd05016">
    <property type="entry name" value="SIS_PGI_2"/>
    <property type="match status" value="1"/>
</dbReference>
<comment type="pathway">
    <text evidence="7">Carbohydrate biosynthesis; gluconeogenesis.</text>
</comment>
<dbReference type="PROSITE" id="PS00174">
    <property type="entry name" value="P_GLUCOSE_ISOMERASE_2"/>
    <property type="match status" value="1"/>
</dbReference>